<accession>A0A7W9H0S7</accession>
<evidence type="ECO:0000256" key="2">
    <source>
        <dbReference type="SAM" id="SignalP"/>
    </source>
</evidence>
<name>A0A7W9H0S7_9ACTN</name>
<proteinExistence type="predicted"/>
<comment type="caution">
    <text evidence="3">The sequence shown here is derived from an EMBL/GenBank/DDBJ whole genome shotgun (WGS) entry which is preliminary data.</text>
</comment>
<dbReference type="Proteomes" id="UP000590647">
    <property type="component" value="Unassembled WGS sequence"/>
</dbReference>
<gene>
    <name evidence="3" type="ORF">HDA41_001509</name>
</gene>
<organism evidence="3 4">
    <name type="scientific">Streptomyces caelestis</name>
    <dbReference type="NCBI Taxonomy" id="36816"/>
    <lineage>
        <taxon>Bacteria</taxon>
        <taxon>Bacillati</taxon>
        <taxon>Actinomycetota</taxon>
        <taxon>Actinomycetes</taxon>
        <taxon>Kitasatosporales</taxon>
        <taxon>Streptomycetaceae</taxon>
        <taxon>Streptomyces</taxon>
    </lineage>
</organism>
<feature type="region of interest" description="Disordered" evidence="1">
    <location>
        <begin position="45"/>
        <end position="82"/>
    </location>
</feature>
<dbReference type="AlphaFoldDB" id="A0A7W9H0S7"/>
<feature type="chain" id="PRO_5030983759" evidence="2">
    <location>
        <begin position="29"/>
        <end position="82"/>
    </location>
</feature>
<dbReference type="EMBL" id="JACHNE010000001">
    <property type="protein sequence ID" value="MBB5793545.1"/>
    <property type="molecule type" value="Genomic_DNA"/>
</dbReference>
<feature type="signal peptide" evidence="2">
    <location>
        <begin position="1"/>
        <end position="28"/>
    </location>
</feature>
<evidence type="ECO:0000313" key="3">
    <source>
        <dbReference type="EMBL" id="MBB5793545.1"/>
    </source>
</evidence>
<evidence type="ECO:0000256" key="1">
    <source>
        <dbReference type="SAM" id="MobiDB-lite"/>
    </source>
</evidence>
<sequence length="82" mass="7980">MTRRTKKAIVTVSVLAAAGLAGGGVALAADGDETPREQVRFVVEEGTSSGGGAAGDQDCPWKDGGTAPSGTAPNGGDPAPEL</sequence>
<evidence type="ECO:0000313" key="4">
    <source>
        <dbReference type="Proteomes" id="UP000590647"/>
    </source>
</evidence>
<keyword evidence="2" id="KW-0732">Signal</keyword>
<dbReference type="RefSeq" id="WP_184981838.1">
    <property type="nucleotide sequence ID" value="NZ_JACHNE010000001.1"/>
</dbReference>
<keyword evidence="4" id="KW-1185">Reference proteome</keyword>
<reference evidence="3 4" key="1">
    <citation type="submission" date="2020-08" db="EMBL/GenBank/DDBJ databases">
        <title>Sequencing the genomes of 1000 actinobacteria strains.</title>
        <authorList>
            <person name="Klenk H.-P."/>
        </authorList>
    </citation>
    <scope>NUCLEOTIDE SEQUENCE [LARGE SCALE GENOMIC DNA]</scope>
    <source>
        <strain evidence="3 4">DSM 40084</strain>
    </source>
</reference>
<protein>
    <submittedName>
        <fullName evidence="3">Uncharacterized protein</fullName>
    </submittedName>
</protein>